<dbReference type="GO" id="GO:0006325">
    <property type="term" value="P:chromatin organization"/>
    <property type="evidence" value="ECO:0007669"/>
    <property type="project" value="UniProtKB-KW"/>
</dbReference>
<keyword evidence="5 14" id="KW-0808">Transferase</keyword>
<keyword evidence="10 14" id="KW-0156">Chromatin regulator</keyword>
<evidence type="ECO:0000313" key="17">
    <source>
        <dbReference type="EMBL" id="KAK1937550.1"/>
    </source>
</evidence>
<dbReference type="InterPro" id="IPR017907">
    <property type="entry name" value="Znf_RING_CS"/>
</dbReference>
<comment type="similarity">
    <text evidence="4 14">Belongs to the BRE1 family.</text>
</comment>
<dbReference type="AlphaFoldDB" id="A0AAD9LIB2"/>
<gene>
    <name evidence="17" type="ORF">X943_002815</name>
</gene>
<dbReference type="PANTHER" id="PTHR23163:SF0">
    <property type="entry name" value="E3 UBIQUITIN-PROTEIN LIGASE BRE1"/>
    <property type="match status" value="1"/>
</dbReference>
<comment type="caution">
    <text evidence="17">The sequence shown here is derived from an EMBL/GenBank/DDBJ whole genome shotgun (WGS) entry which is preliminary data.</text>
</comment>
<feature type="coiled-coil region" evidence="15">
    <location>
        <begin position="229"/>
        <end position="284"/>
    </location>
</feature>
<reference evidence="17" key="2">
    <citation type="submission" date="2021-05" db="EMBL/GenBank/DDBJ databases">
        <authorList>
            <person name="Pain A."/>
        </authorList>
    </citation>
    <scope>NUCLEOTIDE SEQUENCE</scope>
    <source>
        <strain evidence="17">1802A</strain>
    </source>
</reference>
<proteinExistence type="inferred from homology"/>
<keyword evidence="8 14" id="KW-0833">Ubl conjugation pathway</keyword>
<dbReference type="PROSITE" id="PS00518">
    <property type="entry name" value="ZF_RING_1"/>
    <property type="match status" value="1"/>
</dbReference>
<evidence type="ECO:0000256" key="15">
    <source>
        <dbReference type="SAM" id="Coils"/>
    </source>
</evidence>
<keyword evidence="12 14" id="KW-0539">Nucleus</keyword>
<evidence type="ECO:0000256" key="4">
    <source>
        <dbReference type="ARBA" id="ARBA00005555"/>
    </source>
</evidence>
<accession>A0AAD9LIB2</accession>
<evidence type="ECO:0000313" key="18">
    <source>
        <dbReference type="Proteomes" id="UP001195914"/>
    </source>
</evidence>
<dbReference type="GO" id="GO:0008270">
    <property type="term" value="F:zinc ion binding"/>
    <property type="evidence" value="ECO:0007669"/>
    <property type="project" value="UniProtKB-KW"/>
</dbReference>
<evidence type="ECO:0000256" key="5">
    <source>
        <dbReference type="ARBA" id="ARBA00022679"/>
    </source>
</evidence>
<dbReference type="Gene3D" id="3.30.40.10">
    <property type="entry name" value="Zinc/RING finger domain, C3HC4 (zinc finger)"/>
    <property type="match status" value="1"/>
</dbReference>
<dbReference type="PANTHER" id="PTHR23163">
    <property type="entry name" value="RING FINGER PROTEIN-RELATED"/>
    <property type="match status" value="1"/>
</dbReference>
<evidence type="ECO:0000256" key="11">
    <source>
        <dbReference type="ARBA" id="ARBA00023054"/>
    </source>
</evidence>
<feature type="coiled-coil region" evidence="15">
    <location>
        <begin position="322"/>
        <end position="493"/>
    </location>
</feature>
<comment type="catalytic activity">
    <reaction evidence="1 14">
        <text>S-ubiquitinyl-[E2 ubiquitin-conjugating enzyme]-L-cysteine + [acceptor protein]-L-lysine = [E2 ubiquitin-conjugating enzyme]-L-cysteine + N(6)-ubiquitinyl-[acceptor protein]-L-lysine.</text>
        <dbReference type="EC" id="2.3.2.27"/>
    </reaction>
</comment>
<feature type="domain" description="RING-type" evidence="16">
    <location>
        <begin position="630"/>
        <end position="669"/>
    </location>
</feature>
<reference evidence="17" key="1">
    <citation type="journal article" date="2014" name="Nucleic Acids Res.">
        <title>The evolutionary dynamics of variant antigen genes in Babesia reveal a history of genomic innovation underlying host-parasite interaction.</title>
        <authorList>
            <person name="Jackson A.P."/>
            <person name="Otto T.D."/>
            <person name="Darby A."/>
            <person name="Ramaprasad A."/>
            <person name="Xia D."/>
            <person name="Echaide I.E."/>
            <person name="Farber M."/>
            <person name="Gahlot S."/>
            <person name="Gamble J."/>
            <person name="Gupta D."/>
            <person name="Gupta Y."/>
            <person name="Jackson L."/>
            <person name="Malandrin L."/>
            <person name="Malas T.B."/>
            <person name="Moussa E."/>
            <person name="Nair M."/>
            <person name="Reid A.J."/>
            <person name="Sanders M."/>
            <person name="Sharma J."/>
            <person name="Tracey A."/>
            <person name="Quail M.A."/>
            <person name="Weir W."/>
            <person name="Wastling J.M."/>
            <person name="Hall N."/>
            <person name="Willadsen P."/>
            <person name="Lingelbach K."/>
            <person name="Shiels B."/>
            <person name="Tait A."/>
            <person name="Berriman M."/>
            <person name="Allred D.R."/>
            <person name="Pain A."/>
        </authorList>
    </citation>
    <scope>NUCLEOTIDE SEQUENCE</scope>
    <source>
        <strain evidence="17">1802A</strain>
    </source>
</reference>
<dbReference type="Pfam" id="PF00097">
    <property type="entry name" value="zf-C3HC4"/>
    <property type="match status" value="1"/>
</dbReference>
<dbReference type="GO" id="GO:0016567">
    <property type="term" value="P:protein ubiquitination"/>
    <property type="evidence" value="ECO:0007669"/>
    <property type="project" value="UniProtKB-UniRule"/>
</dbReference>
<dbReference type="CDD" id="cd16499">
    <property type="entry name" value="RING-HC_Bre1-like"/>
    <property type="match status" value="1"/>
</dbReference>
<comment type="pathway">
    <text evidence="3 14">Protein modification; protein ubiquitination.</text>
</comment>
<dbReference type="GO" id="GO:0061630">
    <property type="term" value="F:ubiquitin protein ligase activity"/>
    <property type="evidence" value="ECO:0007669"/>
    <property type="project" value="UniProtKB-EC"/>
</dbReference>
<dbReference type="SMART" id="SM00184">
    <property type="entry name" value="RING"/>
    <property type="match status" value="1"/>
</dbReference>
<evidence type="ECO:0000256" key="10">
    <source>
        <dbReference type="ARBA" id="ARBA00022853"/>
    </source>
</evidence>
<sequence length="683" mass="77710">MSPPKRKKIDSLEQPLELPLTDDLLSGEGLWKLRESVVEYRRVVANLESLNGQLLRENNCLKRLCSSVGSLWDVLNEDIEGVISSVCLDKSINPSICASKLVETLLSTQLPFCAKEHAEDSKEGTPGFVVENDVSAICDAVKPISGGPSGKTNFDEDAKEEFITRHLDAFNQNKDRLLTHVKRLEQFLRESAPGRYPSDGAADFPQQLDSERFKNRVLELSSRLLCGSVSELRSDLNRSKVECGKLELEVSRLFKLTADLRHQLSAAQSVIANHEAELERKKSSPDVTPVRHVEATDDGAPVRSVERIEDVTAEMIIGSTLYSRLFDHAQRLDEEVNRLERENTSLRVIVESSAQERDDQAISYMSKYDSLHEDLIRRVEEYESRISPCQAELSAVQHKLEQLTAVLEATGRERDQLLEELQEKDRRLHDLAATTAKISQGFARSSTNGDPDSRLAEYQEQIQNIAQELEEISIAYEEKIRFSEDLLQQLKEARKYRDKCTSVEVAFRSIQDKMNRMMSVYDTHIGGIHKQREEANHRLEAYRKGWLDAFKRASSFEKQRNVSMSALCESQSLYRRCFREKNELLTHLMNLKSQGTLAAVSLSSEALPDSDSSLINVMQENDVLRRRMTCTVCSENFRDQCITKCGHVFCNPCISNNIKSRNRKCPVCKVHFDKSDVQRIFLD</sequence>
<dbReference type="GO" id="GO:0005634">
    <property type="term" value="C:nucleus"/>
    <property type="evidence" value="ECO:0007669"/>
    <property type="project" value="UniProtKB-SubCell"/>
</dbReference>
<keyword evidence="18" id="KW-1185">Reference proteome</keyword>
<keyword evidence="7 13" id="KW-0863">Zinc-finger</keyword>
<evidence type="ECO:0000256" key="14">
    <source>
        <dbReference type="RuleBase" id="RU365038"/>
    </source>
</evidence>
<evidence type="ECO:0000256" key="7">
    <source>
        <dbReference type="ARBA" id="ARBA00022771"/>
    </source>
</evidence>
<dbReference type="InterPro" id="IPR001841">
    <property type="entry name" value="Znf_RING"/>
</dbReference>
<dbReference type="Proteomes" id="UP001195914">
    <property type="component" value="Unassembled WGS sequence"/>
</dbReference>
<keyword evidence="6 14" id="KW-0479">Metal-binding</keyword>
<dbReference type="PROSITE" id="PS50089">
    <property type="entry name" value="ZF_RING_2"/>
    <property type="match status" value="1"/>
</dbReference>
<organism evidence="17 18">
    <name type="scientific">Babesia divergens</name>
    <dbReference type="NCBI Taxonomy" id="32595"/>
    <lineage>
        <taxon>Eukaryota</taxon>
        <taxon>Sar</taxon>
        <taxon>Alveolata</taxon>
        <taxon>Apicomplexa</taxon>
        <taxon>Aconoidasida</taxon>
        <taxon>Piroplasmida</taxon>
        <taxon>Babesiidae</taxon>
        <taxon>Babesia</taxon>
    </lineage>
</organism>
<dbReference type="SUPFAM" id="SSF57850">
    <property type="entry name" value="RING/U-box"/>
    <property type="match status" value="1"/>
</dbReference>
<dbReference type="GO" id="GO:0033503">
    <property type="term" value="C:HULC complex"/>
    <property type="evidence" value="ECO:0007669"/>
    <property type="project" value="TreeGrafter"/>
</dbReference>
<evidence type="ECO:0000259" key="16">
    <source>
        <dbReference type="PROSITE" id="PS50089"/>
    </source>
</evidence>
<evidence type="ECO:0000256" key="9">
    <source>
        <dbReference type="ARBA" id="ARBA00022833"/>
    </source>
</evidence>
<dbReference type="InterPro" id="IPR018957">
    <property type="entry name" value="Znf_C3HC4_RING-type"/>
</dbReference>
<name>A0AAD9LIB2_BABDI</name>
<dbReference type="EMBL" id="JAHBMH010000033">
    <property type="protein sequence ID" value="KAK1937550.1"/>
    <property type="molecule type" value="Genomic_DNA"/>
</dbReference>
<evidence type="ECO:0000256" key="1">
    <source>
        <dbReference type="ARBA" id="ARBA00000900"/>
    </source>
</evidence>
<dbReference type="EC" id="2.3.2.27" evidence="14"/>
<evidence type="ECO:0000256" key="2">
    <source>
        <dbReference type="ARBA" id="ARBA00004123"/>
    </source>
</evidence>
<protein>
    <recommendedName>
        <fullName evidence="14">E3 ubiquitin protein ligase</fullName>
        <ecNumber evidence="14">2.3.2.27</ecNumber>
    </recommendedName>
</protein>
<dbReference type="InterPro" id="IPR013956">
    <property type="entry name" value="E3_ubiquit_lig_Bre1"/>
</dbReference>
<dbReference type="InterPro" id="IPR013083">
    <property type="entry name" value="Znf_RING/FYVE/PHD"/>
</dbReference>
<evidence type="ECO:0000256" key="8">
    <source>
        <dbReference type="ARBA" id="ARBA00022786"/>
    </source>
</evidence>
<comment type="subcellular location">
    <subcellularLocation>
        <location evidence="2 14">Nucleus</location>
    </subcellularLocation>
</comment>
<evidence type="ECO:0000256" key="12">
    <source>
        <dbReference type="ARBA" id="ARBA00023242"/>
    </source>
</evidence>
<keyword evidence="9 14" id="KW-0862">Zinc</keyword>
<evidence type="ECO:0000256" key="3">
    <source>
        <dbReference type="ARBA" id="ARBA00004906"/>
    </source>
</evidence>
<keyword evidence="11 14" id="KW-0175">Coiled coil</keyword>
<evidence type="ECO:0000256" key="13">
    <source>
        <dbReference type="PROSITE-ProRule" id="PRU00175"/>
    </source>
</evidence>
<evidence type="ECO:0000256" key="6">
    <source>
        <dbReference type="ARBA" id="ARBA00022723"/>
    </source>
</evidence>